<dbReference type="Gene3D" id="2.30.31.10">
    <property type="entry name" value="Transcriptional Coactivator Pc4, Chain A"/>
    <property type="match status" value="1"/>
</dbReference>
<keyword evidence="5" id="KW-0804">Transcription</keyword>
<keyword evidence="4" id="KW-0238">DNA-binding</keyword>
<sequence>MAPKSNKRQARQDSYDEGDDFVVSDSEGRGRSKKVKRETSKKQSETFAGRNGSAKVDSNGDTYWEISRLRRVTISTFRGKTMVNIREYYEKDGQELPGKKTLLDCLPADRNYVLQGISMPIDQFSAFISVLPQIESVLHEKGVVVPRPEYDESGEEVEGDKDTSSKEAAVMGRSNIEETSEEEDEE</sequence>
<feature type="region of interest" description="Disordered" evidence="7">
    <location>
        <begin position="1"/>
        <end position="55"/>
    </location>
</feature>
<dbReference type="PANTHER" id="PTHR13215">
    <property type="entry name" value="RNA POLYMERASE II TRANSCRIPTIONAL COACTIVATOR"/>
    <property type="match status" value="1"/>
</dbReference>
<comment type="subcellular location">
    <subcellularLocation>
        <location evidence="1">Nucleus</location>
    </subcellularLocation>
</comment>
<dbReference type="SUPFAM" id="SSF54447">
    <property type="entry name" value="ssDNA-binding transcriptional regulator domain"/>
    <property type="match status" value="1"/>
</dbReference>
<evidence type="ECO:0000256" key="3">
    <source>
        <dbReference type="ARBA" id="ARBA00023015"/>
    </source>
</evidence>
<dbReference type="eggNOG" id="KOG2712">
    <property type="taxonomic scope" value="Eukaryota"/>
</dbReference>
<evidence type="ECO:0000313" key="10">
    <source>
        <dbReference type="Proteomes" id="UP000018001"/>
    </source>
</evidence>
<reference evidence="10" key="1">
    <citation type="journal article" date="2014" name="Genome Announc.">
        <title>Draft genome sequence of the formaldehyde-resistant fungus Byssochlamys spectabilis No. 5 (anamorph Paecilomyces variotii No. 5) (NBRC109023).</title>
        <authorList>
            <person name="Oka T."/>
            <person name="Ekino K."/>
            <person name="Fukuda K."/>
            <person name="Nomura Y."/>
        </authorList>
    </citation>
    <scope>NUCLEOTIDE SEQUENCE [LARGE SCALE GENOMIC DNA]</scope>
    <source>
        <strain evidence="10">No. 5 / NBRC 109023</strain>
    </source>
</reference>
<proteinExistence type="inferred from homology"/>
<dbReference type="GO" id="GO:0003677">
    <property type="term" value="F:DNA binding"/>
    <property type="evidence" value="ECO:0007669"/>
    <property type="project" value="UniProtKB-KW"/>
</dbReference>
<gene>
    <name evidence="9" type="ORF">PVAR5_6994</name>
</gene>
<dbReference type="AlphaFoldDB" id="V5GBJ4"/>
<protein>
    <submittedName>
        <fullName evidence="9">RNA polymerase II transcriptional coactivator, putative</fullName>
    </submittedName>
</protein>
<comment type="caution">
    <text evidence="9">The sequence shown here is derived from an EMBL/GenBank/DDBJ whole genome shotgun (WGS) entry which is preliminary data.</text>
</comment>
<dbReference type="OrthoDB" id="2505440at2759"/>
<keyword evidence="6" id="KW-0539">Nucleus</keyword>
<dbReference type="HOGENOM" id="CLU_104273_0_0_1"/>
<evidence type="ECO:0000313" key="9">
    <source>
        <dbReference type="EMBL" id="GAD98302.1"/>
    </source>
</evidence>
<organism evidence="9 10">
    <name type="scientific">Byssochlamys spectabilis (strain No. 5 / NBRC 109023)</name>
    <name type="common">Paecilomyces variotii</name>
    <dbReference type="NCBI Taxonomy" id="1356009"/>
    <lineage>
        <taxon>Eukaryota</taxon>
        <taxon>Fungi</taxon>
        <taxon>Dikarya</taxon>
        <taxon>Ascomycota</taxon>
        <taxon>Pezizomycotina</taxon>
        <taxon>Eurotiomycetes</taxon>
        <taxon>Eurotiomycetidae</taxon>
        <taxon>Eurotiales</taxon>
        <taxon>Thermoascaceae</taxon>
        <taxon>Paecilomyces</taxon>
    </lineage>
</organism>
<evidence type="ECO:0000256" key="2">
    <source>
        <dbReference type="ARBA" id="ARBA00009001"/>
    </source>
</evidence>
<keyword evidence="10" id="KW-1185">Reference proteome</keyword>
<feature type="domain" description="Transcriptional coactivator p15 (PC4) C-terminal" evidence="8">
    <location>
        <begin position="64"/>
        <end position="100"/>
    </location>
</feature>
<dbReference type="Pfam" id="PF02229">
    <property type="entry name" value="PC4"/>
    <property type="match status" value="1"/>
</dbReference>
<keyword evidence="3" id="KW-0805">Transcription regulation</keyword>
<dbReference type="InterPro" id="IPR009044">
    <property type="entry name" value="ssDNA-bd_transcriptional_reg"/>
</dbReference>
<evidence type="ECO:0000259" key="8">
    <source>
        <dbReference type="Pfam" id="PF02229"/>
    </source>
</evidence>
<dbReference type="GO" id="GO:0005634">
    <property type="term" value="C:nucleus"/>
    <property type="evidence" value="ECO:0007669"/>
    <property type="project" value="UniProtKB-SubCell"/>
</dbReference>
<dbReference type="EMBL" id="BAUL01000239">
    <property type="protein sequence ID" value="GAD98302.1"/>
    <property type="molecule type" value="Genomic_DNA"/>
</dbReference>
<dbReference type="GO" id="GO:0003713">
    <property type="term" value="F:transcription coactivator activity"/>
    <property type="evidence" value="ECO:0007669"/>
    <property type="project" value="InterPro"/>
</dbReference>
<evidence type="ECO:0000256" key="5">
    <source>
        <dbReference type="ARBA" id="ARBA00023163"/>
    </source>
</evidence>
<dbReference type="Proteomes" id="UP000018001">
    <property type="component" value="Unassembled WGS sequence"/>
</dbReference>
<comment type="similarity">
    <text evidence="2">Belongs to the transcriptional coactivator PC4 family.</text>
</comment>
<dbReference type="GO" id="GO:0060261">
    <property type="term" value="P:positive regulation of transcription initiation by RNA polymerase II"/>
    <property type="evidence" value="ECO:0007669"/>
    <property type="project" value="InterPro"/>
</dbReference>
<evidence type="ECO:0000256" key="6">
    <source>
        <dbReference type="ARBA" id="ARBA00023242"/>
    </source>
</evidence>
<accession>V5GBJ4</accession>
<evidence type="ECO:0000256" key="1">
    <source>
        <dbReference type="ARBA" id="ARBA00004123"/>
    </source>
</evidence>
<evidence type="ECO:0000256" key="7">
    <source>
        <dbReference type="SAM" id="MobiDB-lite"/>
    </source>
</evidence>
<dbReference type="InterPro" id="IPR003173">
    <property type="entry name" value="PC4_C"/>
</dbReference>
<evidence type="ECO:0000256" key="4">
    <source>
        <dbReference type="ARBA" id="ARBA00023125"/>
    </source>
</evidence>
<dbReference type="InParanoid" id="V5GBJ4"/>
<dbReference type="InterPro" id="IPR045125">
    <property type="entry name" value="Sub1/Tcp4-like"/>
</dbReference>
<feature type="region of interest" description="Disordered" evidence="7">
    <location>
        <begin position="146"/>
        <end position="186"/>
    </location>
</feature>
<name>V5GBJ4_BYSSN</name>